<proteinExistence type="predicted"/>
<reference evidence="3" key="1">
    <citation type="submission" date="2016-01" db="EMBL/GenBank/DDBJ databases">
        <authorList>
            <person name="Mitreva M."/>
            <person name="Pepin K.H."/>
            <person name="Mihindukulasuriya K.A."/>
            <person name="Fulton R."/>
            <person name="Fronick C."/>
            <person name="O'Laughlin M."/>
            <person name="Miner T."/>
            <person name="Herter B."/>
            <person name="Rosa B.A."/>
            <person name="Cordes M."/>
            <person name="Tomlinson C."/>
            <person name="Wollam A."/>
            <person name="Palsikar V.B."/>
            <person name="Mardis E.R."/>
            <person name="Wilson R.K."/>
        </authorList>
    </citation>
    <scope>NUCLEOTIDE SEQUENCE [LARGE SCALE GENOMIC DNA]</scope>
    <source>
        <strain evidence="3">MJR8151</strain>
    </source>
</reference>
<dbReference type="OrthoDB" id="9777257at2"/>
<comment type="caution">
    <text evidence="2">The sequence shown here is derived from an EMBL/GenBank/DDBJ whole genome shotgun (WGS) entry which is preliminary data.</text>
</comment>
<dbReference type="STRING" id="33036.HMPREF3200_00714"/>
<gene>
    <name evidence="2" type="ORF">HMPREF3200_00714</name>
</gene>
<keyword evidence="3" id="KW-1185">Reference proteome</keyword>
<dbReference type="InterPro" id="IPR029063">
    <property type="entry name" value="SAM-dependent_MTases_sf"/>
</dbReference>
<keyword evidence="2" id="KW-0489">Methyltransferase</keyword>
<dbReference type="Proteomes" id="UP000070383">
    <property type="component" value="Unassembled WGS sequence"/>
</dbReference>
<name>A0A133KG15_9FIRM</name>
<dbReference type="RefSeq" id="WP_060929220.1">
    <property type="nucleotide sequence ID" value="NZ_CAMPNK010000020.1"/>
</dbReference>
<dbReference type="PATRIC" id="fig|33036.3.peg.710"/>
<dbReference type="InterPro" id="IPR007848">
    <property type="entry name" value="Small_mtfrase_dom"/>
</dbReference>
<dbReference type="Gene3D" id="3.40.50.150">
    <property type="entry name" value="Vaccinia Virus protein VP39"/>
    <property type="match status" value="1"/>
</dbReference>
<dbReference type="InterPro" id="IPR002052">
    <property type="entry name" value="DNA_methylase_N6_adenine_CS"/>
</dbReference>
<dbReference type="PANTHER" id="PTHR47739">
    <property type="entry name" value="TRNA1(VAL) (ADENINE(37)-N6)-METHYLTRANSFERASE"/>
    <property type="match status" value="1"/>
</dbReference>
<dbReference type="AlphaFoldDB" id="A0A133KG15"/>
<dbReference type="PANTHER" id="PTHR47739:SF1">
    <property type="entry name" value="TRNA1(VAL) (ADENINE(37)-N6)-METHYLTRANSFERASE"/>
    <property type="match status" value="1"/>
</dbReference>
<keyword evidence="2" id="KW-0808">Transferase</keyword>
<dbReference type="Pfam" id="PF05175">
    <property type="entry name" value="MTS"/>
    <property type="match status" value="1"/>
</dbReference>
<evidence type="ECO:0000313" key="3">
    <source>
        <dbReference type="Proteomes" id="UP000070383"/>
    </source>
</evidence>
<dbReference type="GO" id="GO:0032259">
    <property type="term" value="P:methylation"/>
    <property type="evidence" value="ECO:0007669"/>
    <property type="project" value="UniProtKB-KW"/>
</dbReference>
<organism evidence="2 3">
    <name type="scientific">Anaerococcus tetradius</name>
    <dbReference type="NCBI Taxonomy" id="33036"/>
    <lineage>
        <taxon>Bacteria</taxon>
        <taxon>Bacillati</taxon>
        <taxon>Bacillota</taxon>
        <taxon>Tissierellia</taxon>
        <taxon>Tissierellales</taxon>
        <taxon>Peptoniphilaceae</taxon>
        <taxon>Anaerococcus</taxon>
    </lineage>
</organism>
<dbReference type="SUPFAM" id="SSF53335">
    <property type="entry name" value="S-adenosyl-L-methionine-dependent methyltransferases"/>
    <property type="match status" value="1"/>
</dbReference>
<evidence type="ECO:0000259" key="1">
    <source>
        <dbReference type="Pfam" id="PF05175"/>
    </source>
</evidence>
<dbReference type="PROSITE" id="PS00092">
    <property type="entry name" value="N6_MTASE"/>
    <property type="match status" value="1"/>
</dbReference>
<accession>A0A133KG15</accession>
<dbReference type="GO" id="GO:0003676">
    <property type="term" value="F:nucleic acid binding"/>
    <property type="evidence" value="ECO:0007669"/>
    <property type="project" value="InterPro"/>
</dbReference>
<dbReference type="InterPro" id="IPR050210">
    <property type="entry name" value="tRNA_Adenine-N(6)_MTase"/>
</dbReference>
<dbReference type="CDD" id="cd02440">
    <property type="entry name" value="AdoMet_MTases"/>
    <property type="match status" value="1"/>
</dbReference>
<feature type="domain" description="Methyltransferase small" evidence="1">
    <location>
        <begin position="38"/>
        <end position="161"/>
    </location>
</feature>
<dbReference type="GO" id="GO:0008170">
    <property type="term" value="F:N-methyltransferase activity"/>
    <property type="evidence" value="ECO:0007669"/>
    <property type="project" value="UniProtKB-ARBA"/>
</dbReference>
<dbReference type="EMBL" id="LRPM01000024">
    <property type="protein sequence ID" value="KWZ78511.1"/>
    <property type="molecule type" value="Genomic_DNA"/>
</dbReference>
<protein>
    <submittedName>
        <fullName evidence="2">Methyltransferase small domain protein</fullName>
    </submittedName>
</protein>
<sequence>MSKLDYIPRTNIKMIHVDKSYSFGVDSIILGDFARMKSNKVALDIGAGSGVLSFLINSRYKLEKVFAVEIQKEKAKLLEENIKLNGIKNIELINEDLNKITIKENSIDYIITNPPYYKITDNIENKDEEFLISRQEKFLKLSDIFSFANKALKDKGKLFMIHKPERMVDIFNQSGNLKAKTVRFVHSQALKKPQFILIEFVKNARDGLRIEDPLIIYDKEGYSEEMKIINDLD</sequence>
<dbReference type="GO" id="GO:0008757">
    <property type="term" value="F:S-adenosylmethionine-dependent methyltransferase activity"/>
    <property type="evidence" value="ECO:0007669"/>
    <property type="project" value="UniProtKB-ARBA"/>
</dbReference>
<evidence type="ECO:0000313" key="2">
    <source>
        <dbReference type="EMBL" id="KWZ78511.1"/>
    </source>
</evidence>